<name>A0A975BQG2_9BACT</name>
<reference evidence="1" key="1">
    <citation type="journal article" date="2021" name="Microb. Physiol.">
        <title>Proteogenomic Insights into the Physiology of Marine, Sulfate-Reducing, Filamentous Desulfonema limicola and Desulfonema magnum.</title>
        <authorList>
            <person name="Schnaars V."/>
            <person name="Wohlbrand L."/>
            <person name="Scheve S."/>
            <person name="Hinrichs C."/>
            <person name="Reinhardt R."/>
            <person name="Rabus R."/>
        </authorList>
    </citation>
    <scope>NUCLEOTIDE SEQUENCE</scope>
    <source>
        <strain evidence="1">4be13</strain>
    </source>
</reference>
<dbReference type="EMBL" id="CP061800">
    <property type="protein sequence ID" value="QTA89675.1"/>
    <property type="molecule type" value="Genomic_DNA"/>
</dbReference>
<gene>
    <name evidence="1" type="ORF">dnm_057320</name>
</gene>
<dbReference type="Proteomes" id="UP000663722">
    <property type="component" value="Chromosome"/>
</dbReference>
<organism evidence="1 2">
    <name type="scientific">Desulfonema magnum</name>
    <dbReference type="NCBI Taxonomy" id="45655"/>
    <lineage>
        <taxon>Bacteria</taxon>
        <taxon>Pseudomonadati</taxon>
        <taxon>Thermodesulfobacteriota</taxon>
        <taxon>Desulfobacteria</taxon>
        <taxon>Desulfobacterales</taxon>
        <taxon>Desulfococcaceae</taxon>
        <taxon>Desulfonema</taxon>
    </lineage>
</organism>
<keyword evidence="2" id="KW-1185">Reference proteome</keyword>
<evidence type="ECO:0000313" key="2">
    <source>
        <dbReference type="Proteomes" id="UP000663722"/>
    </source>
</evidence>
<evidence type="ECO:0000313" key="1">
    <source>
        <dbReference type="EMBL" id="QTA89675.1"/>
    </source>
</evidence>
<dbReference type="AlphaFoldDB" id="A0A975BQG2"/>
<proteinExistence type="predicted"/>
<accession>A0A975BQG2</accession>
<sequence length="46" mass="5226">MILDIIQKYSDIIESYDILKFRSAGSSYQLVCKIEMGVATLGRRSI</sequence>
<protein>
    <submittedName>
        <fullName evidence="1">Uncharacterized protein</fullName>
    </submittedName>
</protein>
<dbReference type="KEGG" id="dmm:dnm_057320"/>